<accession>A0A5Q0UEX0</accession>
<keyword evidence="2" id="KW-0695">RNA-directed DNA polymerase</keyword>
<reference evidence="3" key="1">
    <citation type="submission" date="2019-05" db="EMBL/GenBank/DDBJ databases">
        <title>Candidatus Nanohalobium constans, a novel model system to study the DPANN nano-sized archaea: genomic and physiological characterization of a nanoarchaeon co-cultured with its chitinotrophic host.</title>
        <authorList>
            <person name="La Cono V."/>
            <person name="Arcadi E."/>
            <person name="Crisafi F."/>
            <person name="Denaro R."/>
            <person name="La Spada G."/>
            <person name="Messina E."/>
            <person name="Smedile F."/>
            <person name="Toshchakov S.V."/>
            <person name="Shevchenko M.A."/>
            <person name="Golyshin P.N."/>
            <person name="Golyshina O.V."/>
            <person name="Ferrer M."/>
            <person name="Rohde M."/>
            <person name="Mushegian A."/>
            <person name="Sorokin D.Y."/>
            <person name="Giuliano L."/>
            <person name="Yakimov M.M."/>
        </authorList>
    </citation>
    <scope>NUCLEOTIDE SEQUENCE [LARGE SCALE GENOMIC DNA]</scope>
    <source>
        <strain evidence="3">LC1Nh</strain>
    </source>
</reference>
<organism evidence="2 3">
    <name type="scientific">Candidatus Nanohalobium constans</name>
    <dbReference type="NCBI Taxonomy" id="2565781"/>
    <lineage>
        <taxon>Archaea</taxon>
        <taxon>Candidatus Nanohalarchaeota</taxon>
        <taxon>Candidatus Nanohalobia</taxon>
        <taxon>Candidatus Nanohalobiales</taxon>
        <taxon>Candidatus Nanohalobiaceae</taxon>
        <taxon>Candidatus Nanohalobium</taxon>
    </lineage>
</organism>
<dbReference type="EMBL" id="CP040089">
    <property type="protein sequence ID" value="QGA80034.1"/>
    <property type="molecule type" value="Genomic_DNA"/>
</dbReference>
<dbReference type="OrthoDB" id="146587at2157"/>
<dbReference type="Pfam" id="PF00078">
    <property type="entry name" value="RVT_1"/>
    <property type="match status" value="1"/>
</dbReference>
<dbReference type="EC" id="2.7.7.49" evidence="2"/>
<dbReference type="GeneID" id="42364507"/>
<gene>
    <name evidence="2" type="primary">brt</name>
    <name evidence="2" type="ORF">LC1Nh_0126</name>
</gene>
<dbReference type="Proteomes" id="UP000377803">
    <property type="component" value="Chromosome"/>
</dbReference>
<dbReference type="KEGG" id="ncon:LC1Nh_0126"/>
<dbReference type="CDD" id="cd01651">
    <property type="entry name" value="RT_G2_intron"/>
    <property type="match status" value="1"/>
</dbReference>
<dbReference type="InterPro" id="IPR043502">
    <property type="entry name" value="DNA/RNA_pol_sf"/>
</dbReference>
<dbReference type="PANTHER" id="PTHR34047">
    <property type="entry name" value="NUCLEAR INTRON MATURASE 1, MITOCHONDRIAL-RELATED"/>
    <property type="match status" value="1"/>
</dbReference>
<dbReference type="PROSITE" id="PS50878">
    <property type="entry name" value="RT_POL"/>
    <property type="match status" value="1"/>
</dbReference>
<evidence type="ECO:0000313" key="3">
    <source>
        <dbReference type="Proteomes" id="UP000377803"/>
    </source>
</evidence>
<proteinExistence type="predicted"/>
<dbReference type="AlphaFoldDB" id="A0A5Q0UEX0"/>
<dbReference type="RefSeq" id="WP_153549772.1">
    <property type="nucleotide sequence ID" value="NZ_CP040089.1"/>
</dbReference>
<name>A0A5Q0UEX0_9ARCH</name>
<evidence type="ECO:0000313" key="2">
    <source>
        <dbReference type="EMBL" id="QGA80034.1"/>
    </source>
</evidence>
<feature type="domain" description="Reverse transcriptase" evidence="1">
    <location>
        <begin position="1"/>
        <end position="268"/>
    </location>
</feature>
<keyword evidence="3" id="KW-1185">Reference proteome</keyword>
<dbReference type="GO" id="GO:0003964">
    <property type="term" value="F:RNA-directed DNA polymerase activity"/>
    <property type="evidence" value="ECO:0007669"/>
    <property type="project" value="UniProtKB-KW"/>
</dbReference>
<dbReference type="InterPro" id="IPR051083">
    <property type="entry name" value="GrpII_Intron_Splice-Mob/Def"/>
</dbReference>
<sequence length="332" mass="38955">MVNSFSKDFETVAGFQPLYKGYKKARKGKRYSSEVLAFSESLEDNLFDLSNDLLTQSYCPKGFKEFKLFDPKEREIKAPYFRDRIVHRSLHISLEPFFDKRFIEHSYACRKGKGTHAGVDKAQEFMNKSDAEYFLKCDVEDYFGSVDHKILTDMLDRKIRDDRIVDLVRTILADSGDKGMPIGTLYSQLFANIYLNKFDHFVKQSLQADYYVRYMDDFVFFSDSKQRLHQLREASKGFLRKELDLSLPFSKTTLEPIQKGLIFLGYRIFPNHRKLRKRNKLGFKERHGKQRSELQRGELTFSELRDSIESWKGHAEHADTENLCENFLGSLS</sequence>
<dbReference type="InterPro" id="IPR000477">
    <property type="entry name" value="RT_dom"/>
</dbReference>
<keyword evidence="2" id="KW-0808">Transferase</keyword>
<dbReference type="SUPFAM" id="SSF56672">
    <property type="entry name" value="DNA/RNA polymerases"/>
    <property type="match status" value="1"/>
</dbReference>
<dbReference type="PANTHER" id="PTHR34047:SF8">
    <property type="entry name" value="PROTEIN YKFC"/>
    <property type="match status" value="1"/>
</dbReference>
<evidence type="ECO:0000259" key="1">
    <source>
        <dbReference type="PROSITE" id="PS50878"/>
    </source>
</evidence>
<protein>
    <submittedName>
        <fullName evidence="2">RNA-dependent DNA polymerase (Reverse transcriptase)</fullName>
        <ecNumber evidence="2">2.7.7.49</ecNumber>
    </submittedName>
</protein>
<keyword evidence="2" id="KW-0548">Nucleotidyltransferase</keyword>